<dbReference type="RefSeq" id="WP_045806443.1">
    <property type="nucleotide sequence ID" value="NZ_JZCR01000005.1"/>
</dbReference>
<comment type="similarity">
    <text evidence="3">Belongs to the acetyltransferase family. RimJ subfamily.</text>
</comment>
<dbReference type="EMBL" id="JZCR01000005">
    <property type="protein sequence ID" value="KJW13651.1"/>
    <property type="molecule type" value="Genomic_DNA"/>
</dbReference>
<organism evidence="5 6">
    <name type="scientific">Levilactobacillus spicheri</name>
    <dbReference type="NCBI Taxonomy" id="216463"/>
    <lineage>
        <taxon>Bacteria</taxon>
        <taxon>Bacillati</taxon>
        <taxon>Bacillota</taxon>
        <taxon>Bacilli</taxon>
        <taxon>Lactobacillales</taxon>
        <taxon>Lactobacillaceae</taxon>
        <taxon>Levilactobacillus</taxon>
    </lineage>
</organism>
<accession>A0A0F3RUH8</accession>
<name>A0A0F3RUH8_9LACO</name>
<dbReference type="PANTHER" id="PTHR43792">
    <property type="entry name" value="GNAT FAMILY, PUTATIVE (AFU_ORTHOLOGUE AFUA_3G00765)-RELATED-RELATED"/>
    <property type="match status" value="1"/>
</dbReference>
<dbReference type="Proteomes" id="UP000033491">
    <property type="component" value="Unassembled WGS sequence"/>
</dbReference>
<dbReference type="GO" id="GO:0016747">
    <property type="term" value="F:acyltransferase activity, transferring groups other than amino-acyl groups"/>
    <property type="evidence" value="ECO:0007669"/>
    <property type="project" value="InterPro"/>
</dbReference>
<sequence length="174" mass="19300">MVEFTTGLEVRPLIEADLAAYQRLLADPRMAAANAAPGSLAPDLLAYWFEKDRHGPFAHAVIDRRHDRFVGGILYYAHATPAQHYDVGYFLDPLLWGRGLMPAALRASLRLVRQALTGPVTIWADCLTTNQRSQRVLTKLGFQPTAAPSHSPLLPTADDVVWFRLDLPADETVI</sequence>
<dbReference type="OrthoDB" id="9798081at2"/>
<dbReference type="PATRIC" id="fig|216463.3.peg.2154"/>
<dbReference type="Pfam" id="PF13302">
    <property type="entry name" value="Acetyltransf_3"/>
    <property type="match status" value="1"/>
</dbReference>
<reference evidence="5 6" key="1">
    <citation type="submission" date="2015-03" db="EMBL/GenBank/DDBJ databases">
        <authorList>
            <person name="Zheng J."/>
            <person name="Ganezle M."/>
        </authorList>
    </citation>
    <scope>NUCLEOTIDE SEQUENCE [LARGE SCALE GENOMIC DNA]</scope>
    <source>
        <strain evidence="5 6">LP38</strain>
    </source>
</reference>
<keyword evidence="1" id="KW-0808">Transferase</keyword>
<dbReference type="InterPro" id="IPR016181">
    <property type="entry name" value="Acyl_CoA_acyltransferase"/>
</dbReference>
<dbReference type="Gene3D" id="3.40.630.30">
    <property type="match status" value="1"/>
</dbReference>
<protein>
    <recommendedName>
        <fullName evidence="4">N-acetyltransferase domain-containing protein</fullName>
    </recommendedName>
</protein>
<dbReference type="STRING" id="216463.VC81_01780"/>
<evidence type="ECO:0000256" key="2">
    <source>
        <dbReference type="ARBA" id="ARBA00023315"/>
    </source>
</evidence>
<dbReference type="AlphaFoldDB" id="A0A0F3RUH8"/>
<evidence type="ECO:0000256" key="1">
    <source>
        <dbReference type="ARBA" id="ARBA00022679"/>
    </source>
</evidence>
<proteinExistence type="inferred from homology"/>
<keyword evidence="2" id="KW-0012">Acyltransferase</keyword>
<evidence type="ECO:0000313" key="6">
    <source>
        <dbReference type="Proteomes" id="UP000033491"/>
    </source>
</evidence>
<dbReference type="InterPro" id="IPR000182">
    <property type="entry name" value="GNAT_dom"/>
</dbReference>
<dbReference type="PROSITE" id="PS51186">
    <property type="entry name" value="GNAT"/>
    <property type="match status" value="1"/>
</dbReference>
<feature type="domain" description="N-acetyltransferase" evidence="4">
    <location>
        <begin position="8"/>
        <end position="168"/>
    </location>
</feature>
<gene>
    <name evidence="5" type="ORF">VC81_01780</name>
</gene>
<evidence type="ECO:0000259" key="4">
    <source>
        <dbReference type="PROSITE" id="PS51186"/>
    </source>
</evidence>
<dbReference type="InterPro" id="IPR051531">
    <property type="entry name" value="N-acetyltransferase"/>
</dbReference>
<dbReference type="SUPFAM" id="SSF55729">
    <property type="entry name" value="Acyl-CoA N-acyltransferases (Nat)"/>
    <property type="match status" value="1"/>
</dbReference>
<comment type="caution">
    <text evidence="5">The sequence shown here is derived from an EMBL/GenBank/DDBJ whole genome shotgun (WGS) entry which is preliminary data.</text>
</comment>
<dbReference type="PANTHER" id="PTHR43792:SF8">
    <property type="entry name" value="[RIBOSOMAL PROTEIN US5]-ALANINE N-ACETYLTRANSFERASE"/>
    <property type="match status" value="1"/>
</dbReference>
<evidence type="ECO:0000313" key="5">
    <source>
        <dbReference type="EMBL" id="KJW13651.1"/>
    </source>
</evidence>
<evidence type="ECO:0000256" key="3">
    <source>
        <dbReference type="ARBA" id="ARBA00038502"/>
    </source>
</evidence>